<reference evidence="4 5" key="1">
    <citation type="submission" date="2019-07" db="EMBL/GenBank/DDBJ databases">
        <title>Genomes of Cafeteria roenbergensis.</title>
        <authorList>
            <person name="Fischer M.G."/>
            <person name="Hackl T."/>
            <person name="Roman M."/>
        </authorList>
    </citation>
    <scope>NUCLEOTIDE SEQUENCE [LARGE SCALE GENOMIC DNA]</scope>
    <source>
        <strain evidence="4 5">E4-10P</strain>
    </source>
</reference>
<evidence type="ECO:0000256" key="1">
    <source>
        <dbReference type="SAM" id="MobiDB-lite"/>
    </source>
</evidence>
<dbReference type="InterPro" id="IPR009100">
    <property type="entry name" value="AcylCoA_DH/oxidase_NM_dom_sf"/>
</dbReference>
<protein>
    <recommendedName>
        <fullName evidence="6">Acyl-coenzyme A oxidase</fullName>
    </recommendedName>
</protein>
<dbReference type="InterPro" id="IPR046373">
    <property type="entry name" value="Acyl-CoA_Oxase/DH_mid-dom_sf"/>
</dbReference>
<dbReference type="InterPro" id="IPR036250">
    <property type="entry name" value="AcylCo_DH-like_C"/>
</dbReference>
<dbReference type="PANTHER" id="PTHR10909">
    <property type="entry name" value="ELECTRON TRANSPORT OXIDOREDUCTASE"/>
    <property type="match status" value="1"/>
</dbReference>
<dbReference type="GO" id="GO:0005777">
    <property type="term" value="C:peroxisome"/>
    <property type="evidence" value="ECO:0007669"/>
    <property type="project" value="InterPro"/>
</dbReference>
<sequence length="504" mass="52652">MAARRVSATARHLAGKGRSSTADPLELEREGASFDPSVLAAMLAGGADKLALTRALNLQMSRDPALGVSVNRHGMSRAEERERSAIAVRRFVELWREDESAEVRRAREFAFALAWPSAHGRVSNHLDLFLPTLRALASDEQQARWLPAAEAFRMLGCFACTELGHGSFVRGLETTATFIPASAGKPSCFEVHTPTATAQKCWIGTGAQLATHAAVFAQLVAPAARGPSERRSAAAASHGSGQLRRWGIVVLLVQLRDTTTGRLLPGVSTRDLGPKMGRNGLDNGLMAFSHVPRGSAPLAALGTPPPGAGETAVLDYPLHLARLVPQLGLSLCLLPAAESVQRLCGQAAAATRHGRVDVLKRAHCVSAAAKAEATWLAKAGIEACRQACGGFGYSSLSGLPGLSDDFAVMPTWEGDNHLMALQGSRLLLQGAQLCMTGSAAEDLPEEVRFLAEEPAQAIDQEHPSDSPGSAAGARQAALFRQVLSAAAAAAAVSADSESPGGGAG</sequence>
<dbReference type="AlphaFoldDB" id="A0A5A8E4N7"/>
<dbReference type="InterPro" id="IPR055060">
    <property type="entry name" value="ACOX_C_alpha1"/>
</dbReference>
<feature type="domain" description="Acyl-CoA oxidase C-alpha1" evidence="3">
    <location>
        <begin position="306"/>
        <end position="428"/>
    </location>
</feature>
<gene>
    <name evidence="4" type="ORF">FNF27_05735</name>
</gene>
<dbReference type="Gene3D" id="2.40.110.10">
    <property type="entry name" value="Butyryl-CoA Dehydrogenase, subunit A, domain 2"/>
    <property type="match status" value="1"/>
</dbReference>
<dbReference type="GO" id="GO:0005504">
    <property type="term" value="F:fatty acid binding"/>
    <property type="evidence" value="ECO:0007669"/>
    <property type="project" value="TreeGrafter"/>
</dbReference>
<dbReference type="InterPro" id="IPR029320">
    <property type="entry name" value="Acyl-CoA_ox_N"/>
</dbReference>
<comment type="caution">
    <text evidence="4">The sequence shown here is derived from an EMBL/GenBank/DDBJ whole genome shotgun (WGS) entry which is preliminary data.</text>
</comment>
<dbReference type="InterPro" id="IPR037069">
    <property type="entry name" value="AcylCoA_DH/ox_N_sf"/>
</dbReference>
<dbReference type="Proteomes" id="UP000322899">
    <property type="component" value="Unassembled WGS sequence"/>
</dbReference>
<evidence type="ECO:0000313" key="4">
    <source>
        <dbReference type="EMBL" id="KAA0172755.1"/>
    </source>
</evidence>
<dbReference type="Gene3D" id="1.10.540.10">
    <property type="entry name" value="Acyl-CoA dehydrogenase/oxidase, N-terminal domain"/>
    <property type="match status" value="1"/>
</dbReference>
<dbReference type="OrthoDB" id="538336at2759"/>
<evidence type="ECO:0008006" key="6">
    <source>
        <dbReference type="Google" id="ProtNLM"/>
    </source>
</evidence>
<dbReference type="Pfam" id="PF14749">
    <property type="entry name" value="Acyl-CoA_ox_N"/>
    <property type="match status" value="1"/>
</dbReference>
<evidence type="ECO:0000259" key="2">
    <source>
        <dbReference type="Pfam" id="PF14749"/>
    </source>
</evidence>
<dbReference type="GO" id="GO:0033540">
    <property type="term" value="P:fatty acid beta-oxidation using acyl-CoA oxidase"/>
    <property type="evidence" value="ECO:0007669"/>
    <property type="project" value="TreeGrafter"/>
</dbReference>
<evidence type="ECO:0000259" key="3">
    <source>
        <dbReference type="Pfam" id="PF22924"/>
    </source>
</evidence>
<dbReference type="InterPro" id="IPR012258">
    <property type="entry name" value="Acyl-CoA_oxidase"/>
</dbReference>
<dbReference type="GO" id="GO:0055088">
    <property type="term" value="P:lipid homeostasis"/>
    <property type="evidence" value="ECO:0007669"/>
    <property type="project" value="TreeGrafter"/>
</dbReference>
<evidence type="ECO:0000313" key="5">
    <source>
        <dbReference type="Proteomes" id="UP000322899"/>
    </source>
</evidence>
<dbReference type="EMBL" id="VLTO01000043">
    <property type="protein sequence ID" value="KAA0172755.1"/>
    <property type="molecule type" value="Genomic_DNA"/>
</dbReference>
<dbReference type="SUPFAM" id="SSF47203">
    <property type="entry name" value="Acyl-CoA dehydrogenase C-terminal domain-like"/>
    <property type="match status" value="1"/>
</dbReference>
<feature type="domain" description="Acyl-coenzyme A oxidase N-terminal" evidence="2">
    <location>
        <begin position="36"/>
        <end position="154"/>
    </location>
</feature>
<name>A0A5A8E4N7_CAFRO</name>
<proteinExistence type="predicted"/>
<accession>A0A5A8E4N7</accession>
<dbReference type="GO" id="GO:0003997">
    <property type="term" value="F:acyl-CoA oxidase activity"/>
    <property type="evidence" value="ECO:0007669"/>
    <property type="project" value="InterPro"/>
</dbReference>
<feature type="region of interest" description="Disordered" evidence="1">
    <location>
        <begin position="1"/>
        <end position="26"/>
    </location>
</feature>
<dbReference type="Pfam" id="PF22924">
    <property type="entry name" value="ACOX_C_alpha1"/>
    <property type="match status" value="1"/>
</dbReference>
<dbReference type="Gene3D" id="1.20.140.10">
    <property type="entry name" value="Butyryl-CoA Dehydrogenase, subunit A, domain 3"/>
    <property type="match status" value="1"/>
</dbReference>
<organism evidence="4 5">
    <name type="scientific">Cafeteria roenbergensis</name>
    <name type="common">Marine flagellate</name>
    <dbReference type="NCBI Taxonomy" id="33653"/>
    <lineage>
        <taxon>Eukaryota</taxon>
        <taxon>Sar</taxon>
        <taxon>Stramenopiles</taxon>
        <taxon>Bigyra</taxon>
        <taxon>Opalozoa</taxon>
        <taxon>Bicosoecida</taxon>
        <taxon>Cafeteriaceae</taxon>
        <taxon>Cafeteria</taxon>
    </lineage>
</organism>
<dbReference type="SUPFAM" id="SSF56645">
    <property type="entry name" value="Acyl-CoA dehydrogenase NM domain-like"/>
    <property type="match status" value="1"/>
</dbReference>
<dbReference type="GO" id="GO:0071949">
    <property type="term" value="F:FAD binding"/>
    <property type="evidence" value="ECO:0007669"/>
    <property type="project" value="InterPro"/>
</dbReference>